<accession>A0AAC8Z020</accession>
<dbReference type="EMBL" id="CP013344">
    <property type="protein sequence ID" value="AMU89077.1"/>
    <property type="molecule type" value="Genomic_DNA"/>
</dbReference>
<evidence type="ECO:0000313" key="1">
    <source>
        <dbReference type="EMBL" id="AMU89077.1"/>
    </source>
</evidence>
<name>A0AAC8Z020_SPHMC</name>
<organism evidence="1 2">
    <name type="scientific">Sphingopyxis macrogoltabida</name>
    <name type="common">Sphingomonas macrogoltabidus</name>
    <dbReference type="NCBI Taxonomy" id="33050"/>
    <lineage>
        <taxon>Bacteria</taxon>
        <taxon>Pseudomonadati</taxon>
        <taxon>Pseudomonadota</taxon>
        <taxon>Alphaproteobacteria</taxon>
        <taxon>Sphingomonadales</taxon>
        <taxon>Sphingomonadaceae</taxon>
        <taxon>Sphingopyxis</taxon>
    </lineage>
</organism>
<reference evidence="1 2" key="2">
    <citation type="journal article" date="2016" name="Genome Announc.">
        <title>Complete Genome Sequence of Sphingopyxis macrogoltabida Strain 203N (NBRC 111659), a Polyethylene Glycol Degrader.</title>
        <authorList>
            <person name="Ohtsubo Y."/>
            <person name="Nonoyama S."/>
            <person name="Nagata Y."/>
            <person name="Numata M."/>
            <person name="Tsuchikane K."/>
            <person name="Hosoyama A."/>
            <person name="Yamazoe A."/>
            <person name="Tsuda M."/>
            <person name="Fujita N."/>
            <person name="Kawai F."/>
        </authorList>
    </citation>
    <scope>NUCLEOTIDE SEQUENCE [LARGE SCALE GENOMIC DNA]</scope>
    <source>
        <strain evidence="1 2">203N</strain>
    </source>
</reference>
<keyword evidence="2" id="KW-1185">Reference proteome</keyword>
<evidence type="ECO:0000313" key="2">
    <source>
        <dbReference type="Proteomes" id="UP000076088"/>
    </source>
</evidence>
<dbReference type="Proteomes" id="UP000076088">
    <property type="component" value="Chromosome"/>
</dbReference>
<protein>
    <submittedName>
        <fullName evidence="1">Uncharacterized protein</fullName>
    </submittedName>
</protein>
<proteinExistence type="predicted"/>
<reference evidence="2" key="1">
    <citation type="submission" date="2015-11" db="EMBL/GenBank/DDBJ databases">
        <title>Complete genome sequence of a polyethylene-glycol degrader Sphingopyxis macrogoltabida 203N (NBRC 111659).</title>
        <authorList>
            <person name="Yoshiyuki O."/>
            <person name="Shouta N."/>
            <person name="Nagata Y."/>
            <person name="Numata M."/>
            <person name="Tsuchikane K."/>
            <person name="Hosoyama A."/>
            <person name="Yamazoe A."/>
            <person name="Tsuda M."/>
            <person name="Fujita N."/>
            <person name="Kawai F."/>
        </authorList>
    </citation>
    <scope>NUCLEOTIDE SEQUENCE [LARGE SCALE GENOMIC DNA]</scope>
    <source>
        <strain evidence="2">203N</strain>
    </source>
</reference>
<gene>
    <name evidence="1" type="ORF">ATM17_08510</name>
</gene>
<sequence>MLLAAVVAIALSGLVGGQPSPLRSQDFGAARLEVKTPSVIRNGEFFETRIRVEATRDISDAVLAVSPSLWTDMTINTMIPAAAEESYKDGAYRFSYGKLRAGETLVVKIDGQINPPLFAGTRGDIALFDGERRLGSMPLQIKVLP</sequence>
<dbReference type="AlphaFoldDB" id="A0AAC8Z020"/>